<dbReference type="EMBL" id="JANAVB010025794">
    <property type="protein sequence ID" value="KAJ6820234.1"/>
    <property type="molecule type" value="Genomic_DNA"/>
</dbReference>
<organism evidence="3 4">
    <name type="scientific">Iris pallida</name>
    <name type="common">Sweet iris</name>
    <dbReference type="NCBI Taxonomy" id="29817"/>
    <lineage>
        <taxon>Eukaryota</taxon>
        <taxon>Viridiplantae</taxon>
        <taxon>Streptophyta</taxon>
        <taxon>Embryophyta</taxon>
        <taxon>Tracheophyta</taxon>
        <taxon>Spermatophyta</taxon>
        <taxon>Magnoliopsida</taxon>
        <taxon>Liliopsida</taxon>
        <taxon>Asparagales</taxon>
        <taxon>Iridaceae</taxon>
        <taxon>Iridoideae</taxon>
        <taxon>Irideae</taxon>
        <taxon>Iris</taxon>
    </lineage>
</organism>
<feature type="domain" description="ATPase AAA-type core" evidence="1">
    <location>
        <begin position="224"/>
        <end position="351"/>
    </location>
</feature>
<keyword evidence="4" id="KW-1185">Reference proteome</keyword>
<dbReference type="PANTHER" id="PTHR23070">
    <property type="entry name" value="BCS1 AAA-TYPE ATPASE"/>
    <property type="match status" value="1"/>
</dbReference>
<name>A0AAX6FV14_IRIPA</name>
<dbReference type="InterPro" id="IPR027417">
    <property type="entry name" value="P-loop_NTPase"/>
</dbReference>
<dbReference type="SUPFAM" id="SSF52540">
    <property type="entry name" value="P-loop containing nucleoside triphosphate hydrolases"/>
    <property type="match status" value="1"/>
</dbReference>
<dbReference type="GO" id="GO:0005524">
    <property type="term" value="F:ATP binding"/>
    <property type="evidence" value="ECO:0007669"/>
    <property type="project" value="InterPro"/>
</dbReference>
<gene>
    <name evidence="3" type="ORF">M6B38_398135</name>
</gene>
<comment type="caution">
    <text evidence="3">The sequence shown here is derived from an EMBL/GenBank/DDBJ whole genome shotgun (WGS) entry which is preliminary data.</text>
</comment>
<sequence length="492" mass="54317">MGTTVGAAVVAAAVLFLVVLQAVLSVKSLRYLLHKSWQWLDDRCHVYKTCRILRFGDDHRENPLFNKAMVYINSLPGVEDSECLNILSTGCKPNDFFLHPDADRFVVIADTFLGSRLSWTLTSSPSPCLSLRLRCRDRRRVLRPYLRHVETVADGIDARRKELRLFYVHSRGGCWSSLPLSHPSTLETVAVDAELKGRVKDDLEAFLKGKGYYARVGRVWRRSYLLHGPSGTGKSSFAVAMARFLNYDIYDVDLSKVSRDPVDLKSLLARTSPRSVILVEDLDRYVQSGGEEEEGEADIAAAMTKFVDGVVSCCGAERVIVFTTGGGGGEREDAVVEAAVGRLDMHVSFPLCDFTTFKTLAASHLGLKEHKLYPQVEEGFWSGSAKLRPAEVGEMMIANRGSPSRALRTVISALRRSSGSLRNAPSESETYGRSPAFGGLGKEHSTVRELKNLYGLIRTRGLGSSKKEGTMSVEMAAAAANYVDRSFERDGF</sequence>
<dbReference type="InterPro" id="IPR058017">
    <property type="entry name" value="At3g28540-like_C"/>
</dbReference>
<evidence type="ECO:0000313" key="4">
    <source>
        <dbReference type="Proteomes" id="UP001140949"/>
    </source>
</evidence>
<proteinExistence type="predicted"/>
<dbReference type="Proteomes" id="UP001140949">
    <property type="component" value="Unassembled WGS sequence"/>
</dbReference>
<evidence type="ECO:0000259" key="2">
    <source>
        <dbReference type="Pfam" id="PF25568"/>
    </source>
</evidence>
<reference evidence="3" key="2">
    <citation type="submission" date="2023-04" db="EMBL/GenBank/DDBJ databases">
        <authorList>
            <person name="Bruccoleri R.E."/>
            <person name="Oakeley E.J."/>
            <person name="Faust A.-M."/>
            <person name="Dessus-Babus S."/>
            <person name="Altorfer M."/>
            <person name="Burckhardt D."/>
            <person name="Oertli M."/>
            <person name="Naumann U."/>
            <person name="Petersen F."/>
            <person name="Wong J."/>
        </authorList>
    </citation>
    <scope>NUCLEOTIDE SEQUENCE</scope>
    <source>
        <strain evidence="3">GSM-AAB239-AS_SAM_17_03QT</strain>
        <tissue evidence="3">Leaf</tissue>
    </source>
</reference>
<dbReference type="Gene3D" id="3.40.50.300">
    <property type="entry name" value="P-loop containing nucleotide triphosphate hydrolases"/>
    <property type="match status" value="1"/>
</dbReference>
<dbReference type="InterPro" id="IPR050747">
    <property type="entry name" value="Mitochondrial_chaperone_BCS1"/>
</dbReference>
<dbReference type="GO" id="GO:0016887">
    <property type="term" value="F:ATP hydrolysis activity"/>
    <property type="evidence" value="ECO:0007669"/>
    <property type="project" value="InterPro"/>
</dbReference>
<reference evidence="3" key="1">
    <citation type="journal article" date="2023" name="GigaByte">
        <title>Genome assembly of the bearded iris, Iris pallida Lam.</title>
        <authorList>
            <person name="Bruccoleri R.E."/>
            <person name="Oakeley E.J."/>
            <person name="Faust A.M.E."/>
            <person name="Altorfer M."/>
            <person name="Dessus-Babus S."/>
            <person name="Burckhardt D."/>
            <person name="Oertli M."/>
            <person name="Naumann U."/>
            <person name="Petersen F."/>
            <person name="Wong J."/>
        </authorList>
    </citation>
    <scope>NUCLEOTIDE SEQUENCE</scope>
    <source>
        <strain evidence="3">GSM-AAB239-AS_SAM_17_03QT</strain>
    </source>
</reference>
<feature type="domain" description="AAA+ ATPase At3g28540-like C-terminal" evidence="2">
    <location>
        <begin position="352"/>
        <end position="416"/>
    </location>
</feature>
<evidence type="ECO:0000259" key="1">
    <source>
        <dbReference type="Pfam" id="PF00004"/>
    </source>
</evidence>
<dbReference type="Pfam" id="PF25568">
    <property type="entry name" value="AAA_lid_At3g28540"/>
    <property type="match status" value="1"/>
</dbReference>
<protein>
    <submittedName>
        <fullName evidence="3">AAA-ATPase</fullName>
    </submittedName>
</protein>
<dbReference type="Pfam" id="PF00004">
    <property type="entry name" value="AAA"/>
    <property type="match status" value="1"/>
</dbReference>
<evidence type="ECO:0000313" key="3">
    <source>
        <dbReference type="EMBL" id="KAJ6820234.1"/>
    </source>
</evidence>
<accession>A0AAX6FV14</accession>
<dbReference type="InterPro" id="IPR003959">
    <property type="entry name" value="ATPase_AAA_core"/>
</dbReference>
<dbReference type="AlphaFoldDB" id="A0AAX6FV14"/>